<name>A0ABS0SDS0_9HYPH</name>
<dbReference type="Pfam" id="PF09898">
    <property type="entry name" value="DUF2125"/>
    <property type="match status" value="1"/>
</dbReference>
<keyword evidence="1" id="KW-0472">Membrane</keyword>
<sequence length="325" mass="35048">MASSKDKPVNTSRRFMFFALAIAGTIALYTGGWFYAAGQLEERVQTAVSDANRSGRRANCENLEARGYPFRIGVFCRSVMFEDPKAAIRFQAGEFRSAAQVYRPNLVIGELDGPATLETPGIPSLDLKWETMRASVRLASPLPERVSIEGRNVEVRLDEVGAVAPLIAQAGTAELHARPAPEGYDLAARFGQLMLDPEFIGTDKLPPLAGLADVYVQRWQAGGRDSQVDIRNLTLSIDAEGSGASVAGPFAIGADGLIDANLEVKVRNPRAIGDLLIELMPDQRREIEMAVTGIAMIGEEPTLPLKITRGKVSLGFISLGSIPPL</sequence>
<feature type="transmembrane region" description="Helical" evidence="1">
    <location>
        <begin position="15"/>
        <end position="36"/>
    </location>
</feature>
<evidence type="ECO:0000313" key="3">
    <source>
        <dbReference type="Proteomes" id="UP000601789"/>
    </source>
</evidence>
<accession>A0ABS0SDS0</accession>
<proteinExistence type="predicted"/>
<reference evidence="2 3" key="1">
    <citation type="submission" date="2020-10" db="EMBL/GenBank/DDBJ databases">
        <title>Aquamicrobium zhengzhouensis sp. nov., a exopolysaccharide producing bacterium isolated from farmland soil.</title>
        <authorList>
            <person name="Wang X."/>
        </authorList>
    </citation>
    <scope>NUCLEOTIDE SEQUENCE [LARGE SCALE GENOMIC DNA]</scope>
    <source>
        <strain evidence="3">cd-1</strain>
    </source>
</reference>
<dbReference type="EMBL" id="JADGMQ010000008">
    <property type="protein sequence ID" value="MBI1621438.1"/>
    <property type="molecule type" value="Genomic_DNA"/>
</dbReference>
<keyword evidence="3" id="KW-1185">Reference proteome</keyword>
<dbReference type="InterPro" id="IPR018666">
    <property type="entry name" value="DUF2125"/>
</dbReference>
<evidence type="ECO:0000313" key="2">
    <source>
        <dbReference type="EMBL" id="MBI1621438.1"/>
    </source>
</evidence>
<protein>
    <submittedName>
        <fullName evidence="2">DUF2125 domain-containing protein</fullName>
    </submittedName>
</protein>
<dbReference type="RefSeq" id="WP_198476839.1">
    <property type="nucleotide sequence ID" value="NZ_JADGMQ010000008.1"/>
</dbReference>
<organism evidence="2 3">
    <name type="scientific">Aquamicrobium zhengzhouense</name>
    <dbReference type="NCBI Taxonomy" id="2781738"/>
    <lineage>
        <taxon>Bacteria</taxon>
        <taxon>Pseudomonadati</taxon>
        <taxon>Pseudomonadota</taxon>
        <taxon>Alphaproteobacteria</taxon>
        <taxon>Hyphomicrobiales</taxon>
        <taxon>Phyllobacteriaceae</taxon>
        <taxon>Aquamicrobium</taxon>
    </lineage>
</organism>
<keyword evidence="1" id="KW-0812">Transmembrane</keyword>
<evidence type="ECO:0000256" key="1">
    <source>
        <dbReference type="SAM" id="Phobius"/>
    </source>
</evidence>
<comment type="caution">
    <text evidence="2">The sequence shown here is derived from an EMBL/GenBank/DDBJ whole genome shotgun (WGS) entry which is preliminary data.</text>
</comment>
<dbReference type="Proteomes" id="UP000601789">
    <property type="component" value="Unassembled WGS sequence"/>
</dbReference>
<keyword evidence="1" id="KW-1133">Transmembrane helix</keyword>
<gene>
    <name evidence="2" type="ORF">IOD40_12285</name>
</gene>